<comment type="caution">
    <text evidence="2">The sequence shown here is derived from an EMBL/GenBank/DDBJ whole genome shotgun (WGS) entry which is preliminary data.</text>
</comment>
<reference evidence="2" key="1">
    <citation type="submission" date="2021-02" db="EMBL/GenBank/DDBJ databases">
        <authorList>
            <person name="Nowell W R."/>
        </authorList>
    </citation>
    <scope>NUCLEOTIDE SEQUENCE</scope>
</reference>
<evidence type="ECO:0000313" key="2">
    <source>
        <dbReference type="EMBL" id="CAF3779947.1"/>
    </source>
</evidence>
<evidence type="ECO:0000256" key="1">
    <source>
        <dbReference type="SAM" id="MobiDB-lite"/>
    </source>
</evidence>
<evidence type="ECO:0000313" key="3">
    <source>
        <dbReference type="Proteomes" id="UP000681967"/>
    </source>
</evidence>
<proteinExistence type="predicted"/>
<dbReference type="EMBL" id="CAJOBH010000303">
    <property type="protein sequence ID" value="CAF3779947.1"/>
    <property type="molecule type" value="Genomic_DNA"/>
</dbReference>
<organism evidence="2 3">
    <name type="scientific">Rotaria magnacalcarata</name>
    <dbReference type="NCBI Taxonomy" id="392030"/>
    <lineage>
        <taxon>Eukaryota</taxon>
        <taxon>Metazoa</taxon>
        <taxon>Spiralia</taxon>
        <taxon>Gnathifera</taxon>
        <taxon>Rotifera</taxon>
        <taxon>Eurotatoria</taxon>
        <taxon>Bdelloidea</taxon>
        <taxon>Philodinida</taxon>
        <taxon>Philodinidae</taxon>
        <taxon>Rotaria</taxon>
    </lineage>
</organism>
<dbReference type="AlphaFoldDB" id="A0A8S2IW13"/>
<gene>
    <name evidence="2" type="ORF">BYL167_LOCUS1885</name>
</gene>
<accession>A0A8S2IW13</accession>
<dbReference type="Proteomes" id="UP000681967">
    <property type="component" value="Unassembled WGS sequence"/>
</dbReference>
<sequence length="324" mass="36363">MTSTTNDQLINNIEMDHFGCSTHRLSTTGINSCVSFIILLNHGEHIFMEHRSDVYFPTLLNMENVRLCFENIAEHLCRIQPQSDVTGIVMLGGIDNQPRSSKLQKCINEIIEIGVDSNDTNKSRHFKQLFNNIHVKTIGNTTINSDSDSEEEILTNDIWTPLQNLDLLVNLNIGGQSLLATDFIGVDEETPAFNEWNDVDNSLIIVDAQRHYNDENYDMPTETPPKVIERGFTVICNDVCFNIAPKGEEGIELITGEPCFDLIVDKYIGDDDPYKTEHELNYLLDATNHFCLRAKALGAVEVQGDMNSEPSNGGLATYDDDNAF</sequence>
<protein>
    <submittedName>
        <fullName evidence="2">Uncharacterized protein</fullName>
    </submittedName>
</protein>
<feature type="region of interest" description="Disordered" evidence="1">
    <location>
        <begin position="305"/>
        <end position="324"/>
    </location>
</feature>
<name>A0A8S2IW13_9BILA</name>